<dbReference type="GO" id="GO:0008285">
    <property type="term" value="P:negative regulation of cell population proliferation"/>
    <property type="evidence" value="ECO:0007669"/>
    <property type="project" value="TreeGrafter"/>
</dbReference>
<dbReference type="STRING" id="1676925.ENSPKIP00000040023"/>
<dbReference type="PANTHER" id="PTHR24201:SF8">
    <property type="entry name" value="CYCLIN-DEPENDENT KINASE 4 INHIBITOR B"/>
    <property type="match status" value="1"/>
</dbReference>
<dbReference type="GO" id="GO:0005634">
    <property type="term" value="C:nucleus"/>
    <property type="evidence" value="ECO:0007669"/>
    <property type="project" value="TreeGrafter"/>
</dbReference>
<dbReference type="InterPro" id="IPR050776">
    <property type="entry name" value="Ank_Repeat/CDKN_Inhibitor"/>
</dbReference>
<dbReference type="GO" id="GO:0019901">
    <property type="term" value="F:protein kinase binding"/>
    <property type="evidence" value="ECO:0007669"/>
    <property type="project" value="TreeGrafter"/>
</dbReference>
<dbReference type="PROSITE" id="PS50088">
    <property type="entry name" value="ANK_REPEAT"/>
    <property type="match status" value="2"/>
</dbReference>
<dbReference type="GeneTree" id="ENSGT00940000159801"/>
<keyword evidence="2 3" id="KW-0040">ANK repeat</keyword>
<dbReference type="PANTHER" id="PTHR24201">
    <property type="entry name" value="ANK_REP_REGION DOMAIN-CONTAINING PROTEIN"/>
    <property type="match status" value="1"/>
</dbReference>
<feature type="repeat" description="ANK" evidence="3">
    <location>
        <begin position="68"/>
        <end position="100"/>
    </location>
</feature>
<evidence type="ECO:0000313" key="4">
    <source>
        <dbReference type="Ensembl" id="ENSPKIP00000040023.1"/>
    </source>
</evidence>
<keyword evidence="5" id="KW-1185">Reference proteome</keyword>
<reference evidence="4" key="2">
    <citation type="submission" date="2025-09" db="UniProtKB">
        <authorList>
            <consortium name="Ensembl"/>
        </authorList>
    </citation>
    <scope>IDENTIFICATION</scope>
</reference>
<dbReference type="OrthoDB" id="539213at2759"/>
<evidence type="ECO:0000313" key="5">
    <source>
        <dbReference type="Proteomes" id="UP000261540"/>
    </source>
</evidence>
<accession>A0A3B3TC76</accession>
<dbReference type="Pfam" id="PF12796">
    <property type="entry name" value="Ank_2"/>
    <property type="match status" value="2"/>
</dbReference>
<dbReference type="PROSITE" id="PS50297">
    <property type="entry name" value="ANK_REP_REGION"/>
    <property type="match status" value="1"/>
</dbReference>
<dbReference type="InterPro" id="IPR002110">
    <property type="entry name" value="Ankyrin_rpt"/>
</dbReference>
<proteinExistence type="predicted"/>
<feature type="repeat" description="ANK" evidence="3">
    <location>
        <begin position="2"/>
        <end position="34"/>
    </location>
</feature>
<dbReference type="GO" id="GO:0005737">
    <property type="term" value="C:cytoplasm"/>
    <property type="evidence" value="ECO:0007669"/>
    <property type="project" value="TreeGrafter"/>
</dbReference>
<dbReference type="KEGG" id="pki:111859259"/>
<reference evidence="4" key="1">
    <citation type="submission" date="2025-08" db="UniProtKB">
        <authorList>
            <consortium name="Ensembl"/>
        </authorList>
    </citation>
    <scope>IDENTIFICATION</scope>
</reference>
<dbReference type="GO" id="GO:0004861">
    <property type="term" value="F:cyclin-dependent protein serine/threonine kinase inhibitor activity"/>
    <property type="evidence" value="ECO:0007669"/>
    <property type="project" value="TreeGrafter"/>
</dbReference>
<sequence length="126" mass="13599">MDRVDVLTSAAATGNHENVQALLQAGVDANAVNRFGRTALQVMMMGSTAVARVLLQYGADPSLRDRDTGGTPLHDASRGGFLDTVKVLVAHGAEVDARDYGDQRPIDLARENGYRDVVDFLELHLH</sequence>
<dbReference type="CTD" id="100329528"/>
<name>A0A3B3TC76_9TELE</name>
<organism evidence="4 5">
    <name type="scientific">Paramormyrops kingsleyae</name>
    <dbReference type="NCBI Taxonomy" id="1676925"/>
    <lineage>
        <taxon>Eukaryota</taxon>
        <taxon>Metazoa</taxon>
        <taxon>Chordata</taxon>
        <taxon>Craniata</taxon>
        <taxon>Vertebrata</taxon>
        <taxon>Euteleostomi</taxon>
        <taxon>Actinopterygii</taxon>
        <taxon>Neopterygii</taxon>
        <taxon>Teleostei</taxon>
        <taxon>Osteoglossocephala</taxon>
        <taxon>Osteoglossomorpha</taxon>
        <taxon>Osteoglossiformes</taxon>
        <taxon>Mormyridae</taxon>
        <taxon>Paramormyrops</taxon>
    </lineage>
</organism>
<evidence type="ECO:0000256" key="3">
    <source>
        <dbReference type="PROSITE-ProRule" id="PRU00023"/>
    </source>
</evidence>
<evidence type="ECO:0000256" key="2">
    <source>
        <dbReference type="ARBA" id="ARBA00023043"/>
    </source>
</evidence>
<evidence type="ECO:0000256" key="1">
    <source>
        <dbReference type="ARBA" id="ARBA00022737"/>
    </source>
</evidence>
<dbReference type="Gene3D" id="1.25.40.20">
    <property type="entry name" value="Ankyrin repeat-containing domain"/>
    <property type="match status" value="1"/>
</dbReference>
<dbReference type="GO" id="GO:2000045">
    <property type="term" value="P:regulation of G1/S transition of mitotic cell cycle"/>
    <property type="evidence" value="ECO:0007669"/>
    <property type="project" value="TreeGrafter"/>
</dbReference>
<protein>
    <submittedName>
        <fullName evidence="4">Cyclin-dependent kinase 4 inhibitor B-like</fullName>
    </submittedName>
</protein>
<dbReference type="AlphaFoldDB" id="A0A3B3TC76"/>
<keyword evidence="1" id="KW-0677">Repeat</keyword>
<dbReference type="InterPro" id="IPR036770">
    <property type="entry name" value="Ankyrin_rpt-contain_sf"/>
</dbReference>
<dbReference type="SUPFAM" id="SSF48403">
    <property type="entry name" value="Ankyrin repeat"/>
    <property type="match status" value="1"/>
</dbReference>
<dbReference type="SMART" id="SM00248">
    <property type="entry name" value="ANK"/>
    <property type="match status" value="3"/>
</dbReference>
<dbReference type="Proteomes" id="UP000261540">
    <property type="component" value="Unplaced"/>
</dbReference>
<dbReference type="Ensembl" id="ENSPKIT00000021040.1">
    <property type="protein sequence ID" value="ENSPKIP00000040023.1"/>
    <property type="gene ID" value="ENSPKIG00000017156.1"/>
</dbReference>